<dbReference type="Gene3D" id="3.30.1230.10">
    <property type="entry name" value="YlxR-like"/>
    <property type="match status" value="1"/>
</dbReference>
<sequence length="91" mass="10534">MKKRKIPMRKCVACHENKPKKELIRVVKDKGGNIEVDLTGKMNGRGAYICLNEECLMNAKRNQKLKKALDIDIPDEIYDKLKDTILKFSKE</sequence>
<dbReference type="EMBL" id="SMAE01000005">
    <property type="protein sequence ID" value="TCS89699.1"/>
    <property type="molecule type" value="Genomic_DNA"/>
</dbReference>
<name>A0A4R3KVN1_9FIRM</name>
<dbReference type="PANTHER" id="PTHR34215">
    <property type="entry name" value="BLL0784 PROTEIN"/>
    <property type="match status" value="1"/>
</dbReference>
<gene>
    <name evidence="2" type="ORF">EDD65_105173</name>
</gene>
<dbReference type="Pfam" id="PF04296">
    <property type="entry name" value="YlxR"/>
    <property type="match status" value="1"/>
</dbReference>
<dbReference type="CDD" id="cd00279">
    <property type="entry name" value="YlxR"/>
    <property type="match status" value="1"/>
</dbReference>
<dbReference type="RefSeq" id="WP_132027306.1">
    <property type="nucleotide sequence ID" value="NZ_CP068564.1"/>
</dbReference>
<dbReference type="SUPFAM" id="SSF64376">
    <property type="entry name" value="YlxR-like"/>
    <property type="match status" value="1"/>
</dbReference>
<dbReference type="AlphaFoldDB" id="A0A4R3KVN1"/>
<dbReference type="InterPro" id="IPR035931">
    <property type="entry name" value="YlxR-like_sf"/>
</dbReference>
<dbReference type="PANTHER" id="PTHR34215:SF1">
    <property type="entry name" value="YLXR DOMAIN-CONTAINING PROTEIN"/>
    <property type="match status" value="1"/>
</dbReference>
<accession>A0A4R3KVN1</accession>
<protein>
    <recommendedName>
        <fullName evidence="1">YlxR domain-containing protein</fullName>
    </recommendedName>
</protein>
<evidence type="ECO:0000313" key="3">
    <source>
        <dbReference type="Proteomes" id="UP000294567"/>
    </source>
</evidence>
<reference evidence="2 3" key="1">
    <citation type="submission" date="2019-03" db="EMBL/GenBank/DDBJ databases">
        <title>Genomic Encyclopedia of Type Strains, Phase IV (KMG-IV): sequencing the most valuable type-strain genomes for metagenomic binning, comparative biology and taxonomic classification.</title>
        <authorList>
            <person name="Goeker M."/>
        </authorList>
    </citation>
    <scope>NUCLEOTIDE SEQUENCE [LARGE SCALE GENOMIC DNA]</scope>
    <source>
        <strain evidence="2 3">DSM 26752</strain>
    </source>
</reference>
<organism evidence="2 3">
    <name type="scientific">Keratinibaculum paraultunense</name>
    <dbReference type="NCBI Taxonomy" id="1278232"/>
    <lineage>
        <taxon>Bacteria</taxon>
        <taxon>Bacillati</taxon>
        <taxon>Bacillota</taxon>
        <taxon>Tissierellia</taxon>
        <taxon>Tissierellales</taxon>
        <taxon>Tepidimicrobiaceae</taxon>
        <taxon>Keratinibaculum</taxon>
    </lineage>
</organism>
<dbReference type="Proteomes" id="UP000294567">
    <property type="component" value="Unassembled WGS sequence"/>
</dbReference>
<dbReference type="InterPro" id="IPR007393">
    <property type="entry name" value="YlxR_dom"/>
</dbReference>
<dbReference type="NCBIfam" id="NF047356">
    <property type="entry name" value="RNA_bind_RnpM"/>
    <property type="match status" value="1"/>
</dbReference>
<evidence type="ECO:0000259" key="1">
    <source>
        <dbReference type="Pfam" id="PF04296"/>
    </source>
</evidence>
<keyword evidence="3" id="KW-1185">Reference proteome</keyword>
<evidence type="ECO:0000313" key="2">
    <source>
        <dbReference type="EMBL" id="TCS89699.1"/>
    </source>
</evidence>
<dbReference type="InterPro" id="IPR037465">
    <property type="entry name" value="YlxR"/>
</dbReference>
<proteinExistence type="predicted"/>
<feature type="domain" description="YlxR" evidence="1">
    <location>
        <begin position="9"/>
        <end position="82"/>
    </location>
</feature>
<comment type="caution">
    <text evidence="2">The sequence shown here is derived from an EMBL/GenBank/DDBJ whole genome shotgun (WGS) entry which is preliminary data.</text>
</comment>